<evidence type="ECO:0000313" key="12">
    <source>
        <dbReference type="Proteomes" id="UP000229681"/>
    </source>
</evidence>
<dbReference type="InterPro" id="IPR009075">
    <property type="entry name" value="AcylCo_DH/oxidase_C"/>
</dbReference>
<dbReference type="AlphaFoldDB" id="A0A2M8PZ07"/>
<protein>
    <submittedName>
        <fullName evidence="10">Acyl-CoA dehydrogenase</fullName>
    </submittedName>
</protein>
<evidence type="ECO:0000259" key="8">
    <source>
        <dbReference type="Pfam" id="PF02771"/>
    </source>
</evidence>
<proteinExistence type="inferred from homology"/>
<evidence type="ECO:0000313" key="10">
    <source>
        <dbReference type="EMBL" id="PJF42772.1"/>
    </source>
</evidence>
<dbReference type="PANTHER" id="PTHR43884:SF12">
    <property type="entry name" value="ISOVALERYL-COA DEHYDROGENASE, MITOCHONDRIAL-RELATED"/>
    <property type="match status" value="1"/>
</dbReference>
<dbReference type="Pfam" id="PF02770">
    <property type="entry name" value="Acyl-CoA_dh_M"/>
    <property type="match status" value="1"/>
</dbReference>
<comment type="cofactor">
    <cofactor evidence="1 5">
        <name>FAD</name>
        <dbReference type="ChEBI" id="CHEBI:57692"/>
    </cofactor>
</comment>
<sequence>MLSFTPTDEQQMLMDAITKLAAADVRAHAHDADEEDAFPPEILQKGWELGILPASIPEAYGGFGEYSALTNVLAAETLAWGDLAWAMAVMLPATVANPVYLSGTEEQKQRILPQIAAAETLPYFSTALLEAGISFDTHALRTIAKREGDHYTISGEKCYVPFAPEAQMLLVYAQDSETGKVDGYLIERGAEGLMVTQREKLMGIRALPTYRVQLNNVRLSAESRLGGEAGTRYERILSHSRTALAALAVGVARAAYEYARDYAKTRVQFGVPIAQKQSIAFMLAEMAIEVDAARMMTWEAAWQLDNDPSGDHTAESYMAKEYAAKAALFVTDCAVQTLGGHGYIREHPVERWLRNARGFTAFEGLASI</sequence>
<dbReference type="InterPro" id="IPR006091">
    <property type="entry name" value="Acyl-CoA_Oxase/DH_mid-dom"/>
</dbReference>
<keyword evidence="3 5" id="KW-0285">Flavoprotein</keyword>
<evidence type="ECO:0000259" key="7">
    <source>
        <dbReference type="Pfam" id="PF02770"/>
    </source>
</evidence>
<feature type="domain" description="Acyl-CoA oxidase/dehydrogenase middle" evidence="7">
    <location>
        <begin position="127"/>
        <end position="217"/>
    </location>
</feature>
<organism evidence="10 11">
    <name type="scientific">Candidatus Thermofonsia Clade 1 bacterium</name>
    <dbReference type="NCBI Taxonomy" id="2364210"/>
    <lineage>
        <taxon>Bacteria</taxon>
        <taxon>Bacillati</taxon>
        <taxon>Chloroflexota</taxon>
        <taxon>Candidatus Thermofontia</taxon>
        <taxon>Candidatus Thermofonsia Clade 1</taxon>
    </lineage>
</organism>
<dbReference type="InterPro" id="IPR046373">
    <property type="entry name" value="Acyl-CoA_Oxase/DH_mid-dom_sf"/>
</dbReference>
<dbReference type="Proteomes" id="UP000228947">
    <property type="component" value="Unassembled WGS sequence"/>
</dbReference>
<dbReference type="FunFam" id="1.20.140.10:FF:000004">
    <property type="entry name" value="Acyl-CoA dehydrogenase FadE25"/>
    <property type="match status" value="1"/>
</dbReference>
<dbReference type="Proteomes" id="UP000229681">
    <property type="component" value="Unassembled WGS sequence"/>
</dbReference>
<dbReference type="PROSITE" id="PS00073">
    <property type="entry name" value="ACYL_COA_DH_2"/>
    <property type="match status" value="1"/>
</dbReference>
<evidence type="ECO:0000256" key="4">
    <source>
        <dbReference type="ARBA" id="ARBA00022827"/>
    </source>
</evidence>
<comment type="similarity">
    <text evidence="2 5">Belongs to the acyl-CoA dehydrogenase family.</text>
</comment>
<dbReference type="InterPro" id="IPR006089">
    <property type="entry name" value="Acyl-CoA_DH_CS"/>
</dbReference>
<dbReference type="Gene3D" id="1.20.140.10">
    <property type="entry name" value="Butyryl-CoA Dehydrogenase, subunit A, domain 3"/>
    <property type="match status" value="1"/>
</dbReference>
<name>A0A2M8PZ07_9CHLR</name>
<accession>A0A2M8PEN1</accession>
<dbReference type="PIRSF" id="PIRSF016578">
    <property type="entry name" value="HsaA"/>
    <property type="match status" value="1"/>
</dbReference>
<accession>A0A2M8PZ07</accession>
<reference evidence="11 12" key="1">
    <citation type="submission" date="2017-11" db="EMBL/GenBank/DDBJ databases">
        <title>Evolution of Phototrophy in the Chloroflexi Phylum Driven by Horizontal Gene Transfer.</title>
        <authorList>
            <person name="Ward L.M."/>
            <person name="Hemp J."/>
            <person name="Shih P.M."/>
            <person name="Mcglynn S.E."/>
            <person name="Fischer W."/>
        </authorList>
    </citation>
    <scope>NUCLEOTIDE SEQUENCE [LARGE SCALE GENOMIC DNA]</scope>
    <source>
        <strain evidence="10">CP1_1M</strain>
        <strain evidence="9">JP3_13</strain>
    </source>
</reference>
<evidence type="ECO:0000256" key="3">
    <source>
        <dbReference type="ARBA" id="ARBA00022630"/>
    </source>
</evidence>
<dbReference type="SUPFAM" id="SSF56645">
    <property type="entry name" value="Acyl-CoA dehydrogenase NM domain-like"/>
    <property type="match status" value="1"/>
</dbReference>
<feature type="domain" description="Acyl-CoA dehydrogenase/oxidase N-terminal" evidence="8">
    <location>
        <begin position="7"/>
        <end position="119"/>
    </location>
</feature>
<dbReference type="Pfam" id="PF00441">
    <property type="entry name" value="Acyl-CoA_dh_1"/>
    <property type="match status" value="1"/>
</dbReference>
<dbReference type="GO" id="GO:0050660">
    <property type="term" value="F:flavin adenine dinucleotide binding"/>
    <property type="evidence" value="ECO:0007669"/>
    <property type="project" value="InterPro"/>
</dbReference>
<evidence type="ECO:0000313" key="11">
    <source>
        <dbReference type="Proteomes" id="UP000228947"/>
    </source>
</evidence>
<dbReference type="Gene3D" id="2.40.110.10">
    <property type="entry name" value="Butyryl-CoA Dehydrogenase, subunit A, domain 2"/>
    <property type="match status" value="1"/>
</dbReference>
<dbReference type="EMBL" id="PGTL01000009">
    <property type="protein sequence ID" value="PJF42772.1"/>
    <property type="molecule type" value="Genomic_DNA"/>
</dbReference>
<dbReference type="InterPro" id="IPR036250">
    <property type="entry name" value="AcylCo_DH-like_C"/>
</dbReference>
<evidence type="ECO:0000313" key="9">
    <source>
        <dbReference type="EMBL" id="PJF35961.1"/>
    </source>
</evidence>
<dbReference type="InterPro" id="IPR013786">
    <property type="entry name" value="AcylCoA_DH/ox_N"/>
</dbReference>
<evidence type="ECO:0000256" key="2">
    <source>
        <dbReference type="ARBA" id="ARBA00009347"/>
    </source>
</evidence>
<dbReference type="EMBL" id="PGTM01000092">
    <property type="protein sequence ID" value="PJF35961.1"/>
    <property type="molecule type" value="Genomic_DNA"/>
</dbReference>
<comment type="caution">
    <text evidence="10">The sequence shown here is derived from an EMBL/GenBank/DDBJ whole genome shotgun (WGS) entry which is preliminary data.</text>
</comment>
<dbReference type="InterPro" id="IPR009100">
    <property type="entry name" value="AcylCoA_DH/oxidase_NM_dom_sf"/>
</dbReference>
<dbReference type="Pfam" id="PF02771">
    <property type="entry name" value="Acyl-CoA_dh_N"/>
    <property type="match status" value="1"/>
</dbReference>
<gene>
    <name evidence="9" type="ORF">CUN49_07880</name>
    <name evidence="10" type="ORF">CUN50_02935</name>
</gene>
<evidence type="ECO:0000256" key="5">
    <source>
        <dbReference type="RuleBase" id="RU362125"/>
    </source>
</evidence>
<dbReference type="GO" id="GO:0003995">
    <property type="term" value="F:acyl-CoA dehydrogenase activity"/>
    <property type="evidence" value="ECO:0007669"/>
    <property type="project" value="InterPro"/>
</dbReference>
<keyword evidence="4 5" id="KW-0274">FAD</keyword>
<dbReference type="Gene3D" id="1.10.540.10">
    <property type="entry name" value="Acyl-CoA dehydrogenase/oxidase, N-terminal domain"/>
    <property type="match status" value="1"/>
</dbReference>
<dbReference type="SUPFAM" id="SSF47203">
    <property type="entry name" value="Acyl-CoA dehydrogenase C-terminal domain-like"/>
    <property type="match status" value="1"/>
</dbReference>
<evidence type="ECO:0000259" key="6">
    <source>
        <dbReference type="Pfam" id="PF00441"/>
    </source>
</evidence>
<dbReference type="PANTHER" id="PTHR43884">
    <property type="entry name" value="ACYL-COA DEHYDROGENASE"/>
    <property type="match status" value="1"/>
</dbReference>
<keyword evidence="5" id="KW-0560">Oxidoreductase</keyword>
<feature type="domain" description="Acyl-CoA dehydrogenase/oxidase C-terminal" evidence="6">
    <location>
        <begin position="236"/>
        <end position="364"/>
    </location>
</feature>
<dbReference type="InterPro" id="IPR037069">
    <property type="entry name" value="AcylCoA_DH/ox_N_sf"/>
</dbReference>
<evidence type="ECO:0000256" key="1">
    <source>
        <dbReference type="ARBA" id="ARBA00001974"/>
    </source>
</evidence>